<dbReference type="PANTHER" id="PTHR42941">
    <property type="entry name" value="SLL1037 PROTEIN"/>
    <property type="match status" value="1"/>
</dbReference>
<evidence type="ECO:0000313" key="1">
    <source>
        <dbReference type="EMBL" id="APX90345.1"/>
    </source>
</evidence>
<sequence>MRTLFYALLTSFSFANAVQSAPETVGIATSNAGSLHYNMATAIARAANDAGLKTTVQPATSANQYLPHINAGGIEFGISNLQEMNYALTGAEWWNGLASPNLRVVALLMPLREAIFVRADSDIRSVADLRGRKVPAGYVAQNSINAQLAAFYAAAGLDEGDIRPVNVPSVVAGADAFISGDAEAFIFALGAGKVSEAAAAVGGLRALGVAKPDEETLKAARGAWPTLTFVEVAAGSAIGVDDDGVFFALPQALVTHAGVPDETVAAMARVLHEGHEVLTSTFPGFALFNPMAMKGDVGTAEYHPGALQFYQEIGLE</sequence>
<dbReference type="RefSeq" id="WP_076980363.1">
    <property type="nucleotide sequence ID" value="NZ_CP019124.1"/>
</dbReference>
<dbReference type="Proteomes" id="UP000187266">
    <property type="component" value="Chromosome"/>
</dbReference>
<dbReference type="InterPro" id="IPR011852">
    <property type="entry name" value="TRAP_TAXI"/>
</dbReference>
<gene>
    <name evidence="1" type="ORF">BV394_11905</name>
</gene>
<evidence type="ECO:0000313" key="2">
    <source>
        <dbReference type="Proteomes" id="UP000187266"/>
    </source>
</evidence>
<proteinExistence type="predicted"/>
<organism evidence="1 2">
    <name type="scientific">Brevirhabdus pacifica</name>
    <dbReference type="NCBI Taxonomy" id="1267768"/>
    <lineage>
        <taxon>Bacteria</taxon>
        <taxon>Pseudomonadati</taxon>
        <taxon>Pseudomonadota</taxon>
        <taxon>Alphaproteobacteria</taxon>
        <taxon>Rhodobacterales</taxon>
        <taxon>Paracoccaceae</taxon>
        <taxon>Brevirhabdus</taxon>
    </lineage>
</organism>
<accession>A0A1U7DK93</accession>
<dbReference type="AlphaFoldDB" id="A0A1U7DK93"/>
<accession>A0A2M9D5C1</accession>
<dbReference type="NCBIfam" id="TIGR02122">
    <property type="entry name" value="TRAP_TAXI"/>
    <property type="match status" value="1"/>
</dbReference>
<dbReference type="SUPFAM" id="SSF53850">
    <property type="entry name" value="Periplasmic binding protein-like II"/>
    <property type="match status" value="1"/>
</dbReference>
<name>A0A1U7DK93_9RHOB</name>
<dbReference type="STRING" id="1267768.BV394_11905"/>
<dbReference type="PANTHER" id="PTHR42941:SF1">
    <property type="entry name" value="SLL1037 PROTEIN"/>
    <property type="match status" value="1"/>
</dbReference>
<reference evidence="1 2" key="1">
    <citation type="submission" date="2017-01" db="EMBL/GenBank/DDBJ databases">
        <title>Genomic analysis of Xuhuaishuia manganoxidans DY6-4.</title>
        <authorList>
            <person name="Wang X."/>
        </authorList>
    </citation>
    <scope>NUCLEOTIDE SEQUENCE [LARGE SCALE GENOMIC DNA]</scope>
    <source>
        <strain evidence="1 2">DY6-4</strain>
    </source>
</reference>
<dbReference type="EMBL" id="CP019124">
    <property type="protein sequence ID" value="APX90345.1"/>
    <property type="molecule type" value="Genomic_DNA"/>
</dbReference>
<keyword evidence="2" id="KW-1185">Reference proteome</keyword>
<dbReference type="OrthoDB" id="9776669at2"/>
<dbReference type="Pfam" id="PF16868">
    <property type="entry name" value="NMT1_3"/>
    <property type="match status" value="1"/>
</dbReference>
<dbReference type="Gene3D" id="3.40.190.10">
    <property type="entry name" value="Periplasmic binding protein-like II"/>
    <property type="match status" value="2"/>
</dbReference>
<protein>
    <submittedName>
        <fullName evidence="1">C4-dicarboxylate ABC transporter substrate-binding protein</fullName>
    </submittedName>
</protein>